<evidence type="ECO:0000313" key="2">
    <source>
        <dbReference type="Proteomes" id="UP000743370"/>
    </source>
</evidence>
<sequence>MFMRVRLVVVSSPSHLHRYRLVVVSSPSHLHGRCTATVVSLWCRLLRVCTAATPLLSRRGFVSFASPSPLHRHRRFAV</sequence>
<dbReference type="AlphaFoldDB" id="A0A8T0KY66"/>
<comment type="caution">
    <text evidence="1">The sequence shown here is derived from an EMBL/GenBank/DDBJ whole genome shotgun (WGS) entry which is preliminary data.</text>
</comment>
<dbReference type="Proteomes" id="UP000743370">
    <property type="component" value="Unassembled WGS sequence"/>
</dbReference>
<proteinExistence type="predicted"/>
<reference evidence="1 2" key="1">
    <citation type="submission" date="2020-05" db="EMBL/GenBank/DDBJ databases">
        <title>Vigna angularis (adzuki bean) Var. LongXiaoDou No. 4 denovo assembly.</title>
        <authorList>
            <person name="Xiang H."/>
        </authorList>
    </citation>
    <scope>NUCLEOTIDE SEQUENCE [LARGE SCALE GENOMIC DNA]</scope>
    <source>
        <tissue evidence="1">Leaf</tissue>
    </source>
</reference>
<name>A0A8T0KY66_PHAAN</name>
<protein>
    <submittedName>
        <fullName evidence="1">Uncharacterized protein</fullName>
    </submittedName>
</protein>
<evidence type="ECO:0000313" key="1">
    <source>
        <dbReference type="EMBL" id="KAG2404614.1"/>
    </source>
</evidence>
<gene>
    <name evidence="1" type="ORF">HKW66_Vig0115360</name>
</gene>
<organism evidence="1 2">
    <name type="scientific">Phaseolus angularis</name>
    <name type="common">Azuki bean</name>
    <name type="synonym">Vigna angularis</name>
    <dbReference type="NCBI Taxonomy" id="3914"/>
    <lineage>
        <taxon>Eukaryota</taxon>
        <taxon>Viridiplantae</taxon>
        <taxon>Streptophyta</taxon>
        <taxon>Embryophyta</taxon>
        <taxon>Tracheophyta</taxon>
        <taxon>Spermatophyta</taxon>
        <taxon>Magnoliopsida</taxon>
        <taxon>eudicotyledons</taxon>
        <taxon>Gunneridae</taxon>
        <taxon>Pentapetalae</taxon>
        <taxon>rosids</taxon>
        <taxon>fabids</taxon>
        <taxon>Fabales</taxon>
        <taxon>Fabaceae</taxon>
        <taxon>Papilionoideae</taxon>
        <taxon>50 kb inversion clade</taxon>
        <taxon>NPAAA clade</taxon>
        <taxon>indigoferoid/millettioid clade</taxon>
        <taxon>Phaseoleae</taxon>
        <taxon>Vigna</taxon>
    </lineage>
</organism>
<accession>A0A8T0KY66</accession>
<dbReference type="EMBL" id="JABFOF010000002">
    <property type="protein sequence ID" value="KAG2404614.1"/>
    <property type="molecule type" value="Genomic_DNA"/>
</dbReference>